<dbReference type="OrthoDB" id="177652at2"/>
<gene>
    <name evidence="6" type="ORF">DEO23_14510</name>
</gene>
<evidence type="ECO:0000256" key="2">
    <source>
        <dbReference type="ARBA" id="ARBA00022723"/>
    </source>
</evidence>
<dbReference type="GO" id="GO:0016491">
    <property type="term" value="F:oxidoreductase activity"/>
    <property type="evidence" value="ECO:0007669"/>
    <property type="project" value="UniProtKB-KW"/>
</dbReference>
<sequence>MLTESVTTDIVVVGGGLAGVSAAIGAARQGSRVVLVQNRPVLGGNSSSEVRVWVCGATAHGIHLFARETGVMGELFVENQFRNPDGNPYYWDMLLLEKVKAESNIELFLNTEVIEVEADGPRESREIHSVTGWMSGSERRITLTAPTFIDCSGDGLVGDLAGAESMRGSEPRESYGESWAPEEPGEDMLGSTILFYTKDVGHPQKFVAPPFAIDIAATSIPQNRVIRQSMNGCDYWWIEWGGELDVVHDNERIRDELQAVCYGIWDYIKNSGLYAAENLSLEWVGAVPGKREYRRFVGDHLLTQHDVLGQTEFEDRIAFGGWSIDLHPVGGVYASEKGSRHWHPEGNYHIPLRSLYSRNVTNLWMAGRDISASHVAFGSTRVMATCAVLGEAAGIAASVADQLSLTPRQLASDHVHTLHRAMVRADASLLGVADDDPENLALIARAQASSTATRLASERSSGQEALVDDLALVLPVDPALGAVELLVDAEEDTELELELHSVSRPQNYLPSERERHVVVPVVRGRSWARADLDWTPEQAQNAVLVLRRNSRIAVHRGVAAQPGTVTLRHRELPDGERNPDQWRHWKETLHGQGICFRTLSATEAFAAQKAVGGYARPYGGPNLWISDVASADPQPWLELRWTDTQEVACIEIVLDDDLNEDLINLHHHRTPSDTMPTLVRNARIEALEDEVWREIARLEDNRERRRRLVLENAVTTTAIRLVVEDTNGVEEARVVALRAYRVRP</sequence>
<proteinExistence type="predicted"/>
<dbReference type="Pfam" id="PF12831">
    <property type="entry name" value="FAD_oxidored"/>
    <property type="match status" value="1"/>
</dbReference>
<evidence type="ECO:0000256" key="5">
    <source>
        <dbReference type="ARBA" id="ARBA00023014"/>
    </source>
</evidence>
<name>A0A2U2RHE0_9MICO</name>
<evidence type="ECO:0000256" key="4">
    <source>
        <dbReference type="ARBA" id="ARBA00023004"/>
    </source>
</evidence>
<dbReference type="AlphaFoldDB" id="A0A2U2RHE0"/>
<dbReference type="Gene3D" id="3.50.50.60">
    <property type="entry name" value="FAD/NAD(P)-binding domain"/>
    <property type="match status" value="1"/>
</dbReference>
<dbReference type="PANTHER" id="PTHR43498">
    <property type="entry name" value="FERREDOXIN:COB-COM HETERODISULFIDE REDUCTASE SUBUNIT A"/>
    <property type="match status" value="1"/>
</dbReference>
<evidence type="ECO:0000313" key="7">
    <source>
        <dbReference type="Proteomes" id="UP000245590"/>
    </source>
</evidence>
<dbReference type="EMBL" id="QFKX01000006">
    <property type="protein sequence ID" value="PWH05277.1"/>
    <property type="molecule type" value="Genomic_DNA"/>
</dbReference>
<reference evidence="6 7" key="1">
    <citation type="submission" date="2018-05" db="EMBL/GenBank/DDBJ databases">
        <title>Brachybacterium sp. M1HQ-2T, whole genome shotgun sequence.</title>
        <authorList>
            <person name="Tuo L."/>
        </authorList>
    </citation>
    <scope>NUCLEOTIDE SEQUENCE [LARGE SCALE GENOMIC DNA]</scope>
    <source>
        <strain evidence="6 7">M1HQ-2</strain>
    </source>
</reference>
<evidence type="ECO:0000256" key="3">
    <source>
        <dbReference type="ARBA" id="ARBA00023002"/>
    </source>
</evidence>
<keyword evidence="1" id="KW-0004">4Fe-4S</keyword>
<dbReference type="InterPro" id="IPR039650">
    <property type="entry name" value="HdrA-like"/>
</dbReference>
<dbReference type="RefSeq" id="WP_109276739.1">
    <property type="nucleotide sequence ID" value="NZ_QFKX01000006.1"/>
</dbReference>
<keyword evidence="5" id="KW-0411">Iron-sulfur</keyword>
<keyword evidence="3" id="KW-0560">Oxidoreductase</keyword>
<accession>A0A2U2RHE0</accession>
<organism evidence="6 7">
    <name type="scientific">Brachybacterium endophyticum</name>
    <dbReference type="NCBI Taxonomy" id="2182385"/>
    <lineage>
        <taxon>Bacteria</taxon>
        <taxon>Bacillati</taxon>
        <taxon>Actinomycetota</taxon>
        <taxon>Actinomycetes</taxon>
        <taxon>Micrococcales</taxon>
        <taxon>Dermabacteraceae</taxon>
        <taxon>Brachybacterium</taxon>
    </lineage>
</organism>
<evidence type="ECO:0000256" key="1">
    <source>
        <dbReference type="ARBA" id="ARBA00022485"/>
    </source>
</evidence>
<evidence type="ECO:0000313" key="6">
    <source>
        <dbReference type="EMBL" id="PWH05277.1"/>
    </source>
</evidence>
<dbReference type="PANTHER" id="PTHR43498:SF1">
    <property type="entry name" value="COB--COM HETERODISULFIDE REDUCTASE IRON-SULFUR SUBUNIT A"/>
    <property type="match status" value="1"/>
</dbReference>
<dbReference type="GO" id="GO:0046872">
    <property type="term" value="F:metal ion binding"/>
    <property type="evidence" value="ECO:0007669"/>
    <property type="project" value="UniProtKB-KW"/>
</dbReference>
<keyword evidence="4" id="KW-0408">Iron</keyword>
<dbReference type="SUPFAM" id="SSF51905">
    <property type="entry name" value="FAD/NAD(P)-binding domain"/>
    <property type="match status" value="1"/>
</dbReference>
<comment type="caution">
    <text evidence="6">The sequence shown here is derived from an EMBL/GenBank/DDBJ whole genome shotgun (WGS) entry which is preliminary data.</text>
</comment>
<protein>
    <submittedName>
        <fullName evidence="6">Pyridine nucleotide-disulfide oxidoreductase</fullName>
    </submittedName>
</protein>
<dbReference type="GO" id="GO:0051539">
    <property type="term" value="F:4 iron, 4 sulfur cluster binding"/>
    <property type="evidence" value="ECO:0007669"/>
    <property type="project" value="UniProtKB-KW"/>
</dbReference>
<keyword evidence="7" id="KW-1185">Reference proteome</keyword>
<dbReference type="Proteomes" id="UP000245590">
    <property type="component" value="Unassembled WGS sequence"/>
</dbReference>
<dbReference type="InterPro" id="IPR036188">
    <property type="entry name" value="FAD/NAD-bd_sf"/>
</dbReference>
<keyword evidence="2" id="KW-0479">Metal-binding</keyword>